<feature type="domain" description="ZSWIM1/3 RNaseH-like" evidence="1">
    <location>
        <begin position="127"/>
        <end position="239"/>
    </location>
</feature>
<evidence type="ECO:0000313" key="3">
    <source>
        <dbReference type="Proteomes" id="UP000827092"/>
    </source>
</evidence>
<evidence type="ECO:0000259" key="1">
    <source>
        <dbReference type="Pfam" id="PF21056"/>
    </source>
</evidence>
<accession>A0AAV6TUY0</accession>
<evidence type="ECO:0000313" key="2">
    <source>
        <dbReference type="EMBL" id="KAG8175822.1"/>
    </source>
</evidence>
<sequence>MPVLQAAGSIKKKFTNGSRQTKTFRQDCSATINVLLSADKQFLEIKSMNMEHDHDISEALFRQLPKERRLPADYQVKVQHLMDLQVNKKLLQEQIVKETGKGVTLKDLSNIAAKGQESSNFEILSTLKNVHGCSVSALKDNEDTLQGLFFQDKEMKKMYNNYPEVVFFDGTYKLLNINFTCYVFLIEDGNGSSEIVGVGLLARENKESVRWLTSSFKESNSEWPKTRVVMTDKDFTERLITPEKMGVTKEICNTAKEYLTKLAYCQTEESDKSLYESFKNVAPATIMKYYDDNWHDIRKEWNYMCCSNGDFLNTTNNRLESINGKIKTVVRKFSSFPGFVSNLFSMIRSMRQERDHVAATTVLKRSVSQFPGGSAEGSYQNLLNPYPFELVLKQINMSKDPKTTAAEDGANFTYLGGMIEI</sequence>
<keyword evidence="3" id="KW-1185">Reference proteome</keyword>
<dbReference type="AlphaFoldDB" id="A0AAV6TUY0"/>
<protein>
    <recommendedName>
        <fullName evidence="1">ZSWIM1/3 RNaseH-like domain-containing protein</fullName>
    </recommendedName>
</protein>
<dbReference type="InterPro" id="IPR048324">
    <property type="entry name" value="ZSWIM1-3_RNaseH-like"/>
</dbReference>
<gene>
    <name evidence="2" type="ORF">JTE90_013373</name>
</gene>
<name>A0AAV6TUY0_9ARAC</name>
<dbReference type="PANTHER" id="PTHR31569">
    <property type="entry name" value="SWIM-TYPE DOMAIN-CONTAINING PROTEIN"/>
    <property type="match status" value="1"/>
</dbReference>
<organism evidence="2 3">
    <name type="scientific">Oedothorax gibbosus</name>
    <dbReference type="NCBI Taxonomy" id="931172"/>
    <lineage>
        <taxon>Eukaryota</taxon>
        <taxon>Metazoa</taxon>
        <taxon>Ecdysozoa</taxon>
        <taxon>Arthropoda</taxon>
        <taxon>Chelicerata</taxon>
        <taxon>Arachnida</taxon>
        <taxon>Araneae</taxon>
        <taxon>Araneomorphae</taxon>
        <taxon>Entelegynae</taxon>
        <taxon>Araneoidea</taxon>
        <taxon>Linyphiidae</taxon>
        <taxon>Erigoninae</taxon>
        <taxon>Oedothorax</taxon>
    </lineage>
</organism>
<dbReference type="EMBL" id="JAFNEN010000948">
    <property type="protein sequence ID" value="KAG8175822.1"/>
    <property type="molecule type" value="Genomic_DNA"/>
</dbReference>
<dbReference type="Pfam" id="PF21056">
    <property type="entry name" value="ZSWIM1-3_RNaseH-like"/>
    <property type="match status" value="1"/>
</dbReference>
<comment type="caution">
    <text evidence="2">The sequence shown here is derived from an EMBL/GenBank/DDBJ whole genome shotgun (WGS) entry which is preliminary data.</text>
</comment>
<dbReference type="Proteomes" id="UP000827092">
    <property type="component" value="Unassembled WGS sequence"/>
</dbReference>
<proteinExistence type="predicted"/>
<dbReference type="InterPro" id="IPR052579">
    <property type="entry name" value="Zinc_finger_SWIM"/>
</dbReference>
<dbReference type="PANTHER" id="PTHR31569:SF4">
    <property type="entry name" value="SWIM-TYPE DOMAIN-CONTAINING PROTEIN"/>
    <property type="match status" value="1"/>
</dbReference>
<reference evidence="2 3" key="1">
    <citation type="journal article" date="2022" name="Nat. Ecol. Evol.">
        <title>A masculinizing supergene underlies an exaggerated male reproductive morph in a spider.</title>
        <authorList>
            <person name="Hendrickx F."/>
            <person name="De Corte Z."/>
            <person name="Sonet G."/>
            <person name="Van Belleghem S.M."/>
            <person name="Kostlbacher S."/>
            <person name="Vangestel C."/>
        </authorList>
    </citation>
    <scope>NUCLEOTIDE SEQUENCE [LARGE SCALE GENOMIC DNA]</scope>
    <source>
        <strain evidence="2">W744_W776</strain>
    </source>
</reference>